<dbReference type="Proteomes" id="UP001055879">
    <property type="component" value="Linkage Group LG01"/>
</dbReference>
<gene>
    <name evidence="1" type="ORF">L6452_00038</name>
</gene>
<evidence type="ECO:0000313" key="1">
    <source>
        <dbReference type="EMBL" id="KAI3768942.1"/>
    </source>
</evidence>
<evidence type="ECO:0000313" key="2">
    <source>
        <dbReference type="Proteomes" id="UP001055879"/>
    </source>
</evidence>
<proteinExistence type="predicted"/>
<sequence length="480" mass="53900">MVSTAKIKSVDFYRKIPRDLTEASLSGAGLSIIAAFAMTFLFGMELHNYLAVSTSTSVIVDRSSDGDYLRIDFNISLPALSCEFASVDVSDVLGTNRLNITKTVRKYSIDKHLRTTGSEFDSGPVTNILKHDDEVDEEYGEGSVTLNARNFDKVSHQHSILVVNFYAPWCYWSNRLKPSWEKAAKIMRERHDPEVDGRIIMGKVDCTEEVDLCRRHHIQGYPSIRIFRKGSDVRDEHGHHEHESYYGDRDTETLVTTMENLVAPIALESPILTLEDKSGKTAESAKRPAPREAGCRIEGFVRVKKVPGNLVISARSRSHSFDASQMNMSHVISTFSFGKKISSRVMSDIKRILPHIGVSHDKLNGQAYLTDPEDRANVTIEHYLQVVKTEVMRSSHQLIEDYEYTAHSSLTHALSIPVVKFHFELSPMQVLITENSKSFSHFITNVCAIIGGVFTVAGILDSILHNTLRLVKKVELGKNF</sequence>
<reference evidence="1 2" key="2">
    <citation type="journal article" date="2022" name="Mol. Ecol. Resour.">
        <title>The genomes of chicory, endive, great burdock and yacon provide insights into Asteraceae paleo-polyploidization history and plant inulin production.</title>
        <authorList>
            <person name="Fan W."/>
            <person name="Wang S."/>
            <person name="Wang H."/>
            <person name="Wang A."/>
            <person name="Jiang F."/>
            <person name="Liu H."/>
            <person name="Zhao H."/>
            <person name="Xu D."/>
            <person name="Zhang Y."/>
        </authorList>
    </citation>
    <scope>NUCLEOTIDE SEQUENCE [LARGE SCALE GENOMIC DNA]</scope>
    <source>
        <strain evidence="2">cv. Niubang</strain>
    </source>
</reference>
<accession>A0ACB9FE78</accession>
<reference evidence="2" key="1">
    <citation type="journal article" date="2022" name="Mol. Ecol. Resour.">
        <title>The genomes of chicory, endive, great burdock and yacon provide insights into Asteraceae palaeo-polyploidization history and plant inulin production.</title>
        <authorList>
            <person name="Fan W."/>
            <person name="Wang S."/>
            <person name="Wang H."/>
            <person name="Wang A."/>
            <person name="Jiang F."/>
            <person name="Liu H."/>
            <person name="Zhao H."/>
            <person name="Xu D."/>
            <person name="Zhang Y."/>
        </authorList>
    </citation>
    <scope>NUCLEOTIDE SEQUENCE [LARGE SCALE GENOMIC DNA]</scope>
    <source>
        <strain evidence="2">cv. Niubang</strain>
    </source>
</reference>
<organism evidence="1 2">
    <name type="scientific">Arctium lappa</name>
    <name type="common">Greater burdock</name>
    <name type="synonym">Lappa major</name>
    <dbReference type="NCBI Taxonomy" id="4217"/>
    <lineage>
        <taxon>Eukaryota</taxon>
        <taxon>Viridiplantae</taxon>
        <taxon>Streptophyta</taxon>
        <taxon>Embryophyta</taxon>
        <taxon>Tracheophyta</taxon>
        <taxon>Spermatophyta</taxon>
        <taxon>Magnoliopsida</taxon>
        <taxon>eudicotyledons</taxon>
        <taxon>Gunneridae</taxon>
        <taxon>Pentapetalae</taxon>
        <taxon>asterids</taxon>
        <taxon>campanulids</taxon>
        <taxon>Asterales</taxon>
        <taxon>Asteraceae</taxon>
        <taxon>Carduoideae</taxon>
        <taxon>Cardueae</taxon>
        <taxon>Arctiinae</taxon>
        <taxon>Arctium</taxon>
    </lineage>
</organism>
<dbReference type="EMBL" id="CM042047">
    <property type="protein sequence ID" value="KAI3768942.1"/>
    <property type="molecule type" value="Genomic_DNA"/>
</dbReference>
<comment type="caution">
    <text evidence="1">The sequence shown here is derived from an EMBL/GenBank/DDBJ whole genome shotgun (WGS) entry which is preliminary data.</text>
</comment>
<name>A0ACB9FE78_ARCLA</name>
<protein>
    <submittedName>
        <fullName evidence="1">Uncharacterized protein</fullName>
    </submittedName>
</protein>
<keyword evidence="2" id="KW-1185">Reference proteome</keyword>